<protein>
    <submittedName>
        <fullName evidence="1">Uncharacterized protein</fullName>
    </submittedName>
</protein>
<accession>A0A126V3B3</accession>
<reference evidence="1 2" key="1">
    <citation type="submission" date="2016-02" db="EMBL/GenBank/DDBJ databases">
        <title>Complete genome sequence of Halocynthiibacter arcticus PAMC 20958t from arctic marine sediment.</title>
        <authorList>
            <person name="Lee Y.M."/>
            <person name="Baek K."/>
            <person name="Lee H.K."/>
            <person name="Shin S.C."/>
        </authorList>
    </citation>
    <scope>NUCLEOTIDE SEQUENCE [LARGE SCALE GENOMIC DNA]</scope>
    <source>
        <strain evidence="1">PAMC 20958</strain>
    </source>
</reference>
<dbReference type="InterPro" id="IPR047879">
    <property type="entry name" value="YjiT"/>
</dbReference>
<dbReference type="EMBL" id="CP014327">
    <property type="protein sequence ID" value="AML52821.1"/>
    <property type="molecule type" value="Genomic_DNA"/>
</dbReference>
<dbReference type="NCBIfam" id="NF038336">
    <property type="entry name" value="YjiT_fam"/>
    <property type="match status" value="1"/>
</dbReference>
<keyword evidence="2" id="KW-1185">Reference proteome</keyword>
<sequence>MLESAGSPLSSSYATGNRFQAILTDILAELGLEAPDGRPLHVYRVTEEQYDQMQLYCMTAEPQSSGLYAAIFTLWATEHFRSSYDGSHLTWRFLTDALEKNIEWSQLVETTTWGLRYWQRPLRKSDHKRLFLQSLLVEGGLPQEMLKPEGRYRSQILRLVGEAELRGIMAAEALPGLVRSVTSRWPEGFRQDDVSDLIVGFVLGLVNARQQIPPQIPRESSVVWLDGQRPNWRNELSINIGIDAAKSLLDEALKAERRVNRHNDFALRVLRKREDGDWSSFIEFPEKASVDRGIIPLSDPSIQAIRLRPTGPLSAALPGLLIRGDLSEDGSTWELRRTSGKRTVSVAWPVGESVRFGVLADGKVTQEISISGLEETSFDRPLAGIWVGRNKSDDMPDKLDYLADGRAATTASRLFVQSESDAEIACFDGMKIVDRTKFQNHSLVCVTGQGRIQCRTQSLSLKTSSDEELGAQIRALGKVALGVRTIGGDVVYKGWPRFFGSEAGSYGADISERNLRTVRPGGSWAPFSTSKELGGSTIGWELNGDVVARQRIWMLPHDFLVSFLEKGREKSVRLTGLPVGAQVSCGDSTGIVSESRCVELSLANLPEQASKTELDICAGDNRLRLVLDVWTKSGAIIGPDDCKLINRRTIARSKLNDWRLFNPDEVGGTLSARLRGAAGTSWPPVSFKVDREASLGAYSSFIKSALSLGGPDAEMDICILAHGRETPKLMIAQATSKLRVGTDSLSWEGCDLIQIKWQSLSDPEIRFEQNIGPSLRESLVPDHLDMSAGPWMILATAQGHEVMRPAILPVFSTEPAETKNAFSLDLQSAANATTRQQRVARISECLRHRVTIPTDPDWKRIELLIDSVSKVAEPAWIDQVQSLALTPDAATLILLRSEVDSQADRLALEEEAPFSWMTLPFGAWKRAAASCYADIQKILENSGLPTGTCNKIASDTVMSRCENIVSLRPELSAHLFFALLEIFSPVELVERGLAPPAQPLRALEEQAELAVKRRLFDRCNLLPNAPVGNWSVLERFDRESRSMLAAPIVAAELVLKERQDWSNVALALLQCRQIDPLYFEAALPAAIAVLFQRKTSND</sequence>
<dbReference type="AlphaFoldDB" id="A0A126V3B3"/>
<evidence type="ECO:0000313" key="1">
    <source>
        <dbReference type="EMBL" id="AML52821.1"/>
    </source>
</evidence>
<dbReference type="KEGG" id="hat:RC74_17545"/>
<proteinExistence type="predicted"/>
<organism evidence="1 2">
    <name type="scientific">Falsihalocynthiibacter arcticus</name>
    <dbReference type="NCBI Taxonomy" id="1579316"/>
    <lineage>
        <taxon>Bacteria</taxon>
        <taxon>Pseudomonadati</taxon>
        <taxon>Pseudomonadota</taxon>
        <taxon>Alphaproteobacteria</taxon>
        <taxon>Rhodobacterales</taxon>
        <taxon>Roseobacteraceae</taxon>
        <taxon>Falsihalocynthiibacter</taxon>
    </lineage>
</organism>
<evidence type="ECO:0000313" key="2">
    <source>
        <dbReference type="Proteomes" id="UP000070371"/>
    </source>
</evidence>
<dbReference type="STRING" id="1579316.RC74_17545"/>
<name>A0A126V3B3_9RHOB</name>
<dbReference type="Proteomes" id="UP000070371">
    <property type="component" value="Chromosome"/>
</dbReference>
<gene>
    <name evidence="1" type="ORF">RC74_17545</name>
</gene>